<evidence type="ECO:0000313" key="3">
    <source>
        <dbReference type="Proteomes" id="UP000078200"/>
    </source>
</evidence>
<sequence length="187" mass="20546">MGRNNLSKGSSEVVICPNKTIVVKAAISACALSFSLIATDYAPNCEQSDKKVPNTLRRQLFSYMSNHTPPPVEQQVLNRSTFGQITSTSGVACQSILRAISIVKWKLSVTCSTLLLSCLLCCFCSALKFKEYNLVKNSTLSWMSLLCYMLAMTMIAICQVVVSNPFHHYGVDVINPITVRTVSSPPR</sequence>
<dbReference type="EnsemblMetazoa" id="GAUT014668-RA">
    <property type="protein sequence ID" value="GAUT014668-PA"/>
    <property type="gene ID" value="GAUT014668"/>
</dbReference>
<evidence type="ECO:0000256" key="1">
    <source>
        <dbReference type="SAM" id="Phobius"/>
    </source>
</evidence>
<dbReference type="AlphaFoldDB" id="A0A1A9UTB5"/>
<dbReference type="Proteomes" id="UP000078200">
    <property type="component" value="Unassembled WGS sequence"/>
</dbReference>
<keyword evidence="1" id="KW-0812">Transmembrane</keyword>
<accession>A0A1A9UTB5</accession>
<keyword evidence="1" id="KW-0472">Membrane</keyword>
<keyword evidence="1" id="KW-1133">Transmembrane helix</keyword>
<evidence type="ECO:0000313" key="2">
    <source>
        <dbReference type="EnsemblMetazoa" id="GAUT014668-PA"/>
    </source>
</evidence>
<name>A0A1A9UTB5_GLOAU</name>
<reference evidence="2" key="1">
    <citation type="submission" date="2020-05" db="UniProtKB">
        <authorList>
            <consortium name="EnsemblMetazoa"/>
        </authorList>
    </citation>
    <scope>IDENTIFICATION</scope>
    <source>
        <strain evidence="2">TTRI</strain>
    </source>
</reference>
<dbReference type="VEuPathDB" id="VectorBase:GAUT014668"/>
<feature type="transmembrane region" description="Helical" evidence="1">
    <location>
        <begin position="141"/>
        <end position="162"/>
    </location>
</feature>
<protein>
    <submittedName>
        <fullName evidence="2">Uncharacterized protein</fullName>
    </submittedName>
</protein>
<keyword evidence="3" id="KW-1185">Reference proteome</keyword>
<proteinExistence type="predicted"/>
<organism evidence="2 3">
    <name type="scientific">Glossina austeni</name>
    <name type="common">Savannah tsetse fly</name>
    <dbReference type="NCBI Taxonomy" id="7395"/>
    <lineage>
        <taxon>Eukaryota</taxon>
        <taxon>Metazoa</taxon>
        <taxon>Ecdysozoa</taxon>
        <taxon>Arthropoda</taxon>
        <taxon>Hexapoda</taxon>
        <taxon>Insecta</taxon>
        <taxon>Pterygota</taxon>
        <taxon>Neoptera</taxon>
        <taxon>Endopterygota</taxon>
        <taxon>Diptera</taxon>
        <taxon>Brachycera</taxon>
        <taxon>Muscomorpha</taxon>
        <taxon>Hippoboscoidea</taxon>
        <taxon>Glossinidae</taxon>
        <taxon>Glossina</taxon>
    </lineage>
</organism>
<feature type="transmembrane region" description="Helical" evidence="1">
    <location>
        <begin position="107"/>
        <end position="129"/>
    </location>
</feature>